<dbReference type="OrthoDB" id="527344at2759"/>
<evidence type="ECO:0000256" key="3">
    <source>
        <dbReference type="ARBA" id="ARBA00007823"/>
    </source>
</evidence>
<dbReference type="EMBL" id="MUJZ01042765">
    <property type="protein sequence ID" value="OTF75270.1"/>
    <property type="molecule type" value="Genomic_DNA"/>
</dbReference>
<gene>
    <name evidence="11" type="ORF">BLA29_000686</name>
</gene>
<evidence type="ECO:0000256" key="6">
    <source>
        <dbReference type="ARBA" id="ARBA00022722"/>
    </source>
</evidence>
<dbReference type="GO" id="GO:0042781">
    <property type="term" value="F:3'-tRNA processing endoribonuclease activity"/>
    <property type="evidence" value="ECO:0007669"/>
    <property type="project" value="UniProtKB-EC"/>
</dbReference>
<proteinExistence type="inferred from homology"/>
<keyword evidence="5" id="KW-0819">tRNA processing</keyword>
<dbReference type="PANTHER" id="PTHR12553:SF49">
    <property type="entry name" value="ZINC PHOSPHODIESTERASE ELAC PROTEIN 2"/>
    <property type="match status" value="1"/>
</dbReference>
<evidence type="ECO:0000313" key="12">
    <source>
        <dbReference type="Proteomes" id="UP000194236"/>
    </source>
</evidence>
<keyword evidence="10" id="KW-0862">Zinc</keyword>
<comment type="catalytic activity">
    <reaction evidence="1">
        <text>Endonucleolytic cleavage of RNA, removing extra 3' nucleotides from tRNA precursor, generating 3' termini of tRNAs. A 3'-hydroxy group is left at the tRNA terminus and a 5'-phosphoryl group is left at the trailer molecule.</text>
        <dbReference type="EC" id="3.1.26.11"/>
    </reaction>
</comment>
<dbReference type="GO" id="GO:0005739">
    <property type="term" value="C:mitochondrion"/>
    <property type="evidence" value="ECO:0007669"/>
    <property type="project" value="TreeGrafter"/>
</dbReference>
<keyword evidence="7" id="KW-0479">Metal-binding</keyword>
<organism evidence="11 12">
    <name type="scientific">Euroglyphus maynei</name>
    <name type="common">Mayne's house dust mite</name>
    <dbReference type="NCBI Taxonomy" id="6958"/>
    <lineage>
        <taxon>Eukaryota</taxon>
        <taxon>Metazoa</taxon>
        <taxon>Ecdysozoa</taxon>
        <taxon>Arthropoda</taxon>
        <taxon>Chelicerata</taxon>
        <taxon>Arachnida</taxon>
        <taxon>Acari</taxon>
        <taxon>Acariformes</taxon>
        <taxon>Sarcoptiformes</taxon>
        <taxon>Astigmata</taxon>
        <taxon>Psoroptidia</taxon>
        <taxon>Analgoidea</taxon>
        <taxon>Pyroglyphidae</taxon>
        <taxon>Pyroglyphinae</taxon>
        <taxon>Euroglyphus</taxon>
    </lineage>
</organism>
<dbReference type="GO" id="GO:0046872">
    <property type="term" value="F:metal ion binding"/>
    <property type="evidence" value="ECO:0007669"/>
    <property type="project" value="UniProtKB-KW"/>
</dbReference>
<protein>
    <recommendedName>
        <fullName evidence="4">ribonuclease Z</fullName>
        <ecNumber evidence="4">3.1.26.11</ecNumber>
    </recommendedName>
</protein>
<dbReference type="EC" id="3.1.26.11" evidence="4"/>
<evidence type="ECO:0000256" key="4">
    <source>
        <dbReference type="ARBA" id="ARBA00012477"/>
    </source>
</evidence>
<keyword evidence="12" id="KW-1185">Reference proteome</keyword>
<evidence type="ECO:0000313" key="11">
    <source>
        <dbReference type="EMBL" id="OTF75270.1"/>
    </source>
</evidence>
<evidence type="ECO:0000256" key="8">
    <source>
        <dbReference type="ARBA" id="ARBA00022759"/>
    </source>
</evidence>
<dbReference type="PANTHER" id="PTHR12553">
    <property type="entry name" value="ZINC PHOSPHODIESTERASE ELAC PROTEIN 2"/>
    <property type="match status" value="1"/>
</dbReference>
<comment type="cofactor">
    <cofactor evidence="2">
        <name>Zn(2+)</name>
        <dbReference type="ChEBI" id="CHEBI:29105"/>
    </cofactor>
</comment>
<dbReference type="AlphaFoldDB" id="A0A1Y3B374"/>
<comment type="similarity">
    <text evidence="3">Belongs to the RNase Z family.</text>
</comment>
<reference evidence="11 12" key="1">
    <citation type="submission" date="2017-03" db="EMBL/GenBank/DDBJ databases">
        <title>Genome Survey of Euroglyphus maynei.</title>
        <authorList>
            <person name="Arlian L.G."/>
            <person name="Morgan M.S."/>
            <person name="Rider S.D."/>
        </authorList>
    </citation>
    <scope>NUCLEOTIDE SEQUENCE [LARGE SCALE GENOMIC DNA]</scope>
    <source>
        <strain evidence="11">Arlian Lab</strain>
        <tissue evidence="11">Whole body</tissue>
    </source>
</reference>
<evidence type="ECO:0000256" key="10">
    <source>
        <dbReference type="ARBA" id="ARBA00022833"/>
    </source>
</evidence>
<dbReference type="GO" id="GO:1990180">
    <property type="term" value="P:mitochondrial tRNA 3'-end processing"/>
    <property type="evidence" value="ECO:0007669"/>
    <property type="project" value="TreeGrafter"/>
</dbReference>
<keyword evidence="9" id="KW-0378">Hydrolase</keyword>
<dbReference type="Pfam" id="PF23023">
    <property type="entry name" value="Anti-Pycsar_Apyc1"/>
    <property type="match status" value="1"/>
</dbReference>
<evidence type="ECO:0000256" key="9">
    <source>
        <dbReference type="ARBA" id="ARBA00022801"/>
    </source>
</evidence>
<evidence type="ECO:0000256" key="5">
    <source>
        <dbReference type="ARBA" id="ARBA00022694"/>
    </source>
</evidence>
<dbReference type="Gene3D" id="3.60.15.10">
    <property type="entry name" value="Ribonuclease Z/Hydroxyacylglutathione hydrolase-like"/>
    <property type="match status" value="1"/>
</dbReference>
<keyword evidence="6" id="KW-0540">Nuclease</keyword>
<dbReference type="SUPFAM" id="SSF56281">
    <property type="entry name" value="Metallo-hydrolase/oxidoreductase"/>
    <property type="match status" value="1"/>
</dbReference>
<dbReference type="Proteomes" id="UP000194236">
    <property type="component" value="Unassembled WGS sequence"/>
</dbReference>
<sequence>MENVPNLFTYQIRPRRKFEILDANCCWLDDGKIHQEILEHQEFKDRLDSYKILIKSNNQQMSYPNVVFLGTGSSSPGKQRNTSGILVNLNSERSILLDCGESTFLQMIRFFGHDHYRQAIGRIDAIFISHYHADHHFGLVKLIKERLKLSDQPFKPIWIIAPYSILSFLDYFDTNFEKISNGYRAIPCETISFDKMTKKMNPSEEKEELLRQLDIEEMATVLVPHCFESYGIILKTICGKKFAYSGDSMYSDSFDDVAKDCDMIIHEATMNDDLWQEAEYKRHSTISQAINVGRQIGARYTVLTHFSQRYAKMAPINLIDDQSLANYIEKQVVIAFDFMQISFTNLARAARLKYPLELLFDEEIQRMQHVITKRNNKRKLLSEEFS</sequence>
<keyword evidence="8" id="KW-0255">Endonuclease</keyword>
<dbReference type="InterPro" id="IPR047151">
    <property type="entry name" value="RNZ2-like"/>
</dbReference>
<dbReference type="InterPro" id="IPR036866">
    <property type="entry name" value="RibonucZ/Hydroxyglut_hydro"/>
</dbReference>
<evidence type="ECO:0000256" key="2">
    <source>
        <dbReference type="ARBA" id="ARBA00001947"/>
    </source>
</evidence>
<name>A0A1Y3B374_EURMA</name>
<dbReference type="CDD" id="cd07718">
    <property type="entry name" value="RNaseZ_ELAC1_ELAC2-C-term-like_MBL-fold"/>
    <property type="match status" value="1"/>
</dbReference>
<evidence type="ECO:0000256" key="7">
    <source>
        <dbReference type="ARBA" id="ARBA00022723"/>
    </source>
</evidence>
<accession>A0A1Y3B374</accession>
<evidence type="ECO:0000256" key="1">
    <source>
        <dbReference type="ARBA" id="ARBA00000402"/>
    </source>
</evidence>
<comment type="caution">
    <text evidence="11">The sequence shown here is derived from an EMBL/GenBank/DDBJ whole genome shotgun (WGS) entry which is preliminary data.</text>
</comment>